<evidence type="ECO:0000313" key="9">
    <source>
        <dbReference type="Proteomes" id="UP000636709"/>
    </source>
</evidence>
<dbReference type="Gene3D" id="3.90.180.10">
    <property type="entry name" value="Medium-chain alcohol dehydrogenases, catalytic domain"/>
    <property type="match status" value="1"/>
</dbReference>
<dbReference type="GO" id="GO:0046294">
    <property type="term" value="P:formaldehyde catabolic process"/>
    <property type="evidence" value="ECO:0007669"/>
    <property type="project" value="TreeGrafter"/>
</dbReference>
<dbReference type="GO" id="GO:0008270">
    <property type="term" value="F:zinc ion binding"/>
    <property type="evidence" value="ECO:0007669"/>
    <property type="project" value="TreeGrafter"/>
</dbReference>
<feature type="domain" description="Alcohol dehydrogenase-like C-terminal" evidence="7">
    <location>
        <begin position="130"/>
        <end position="228"/>
    </location>
</feature>
<dbReference type="GO" id="GO:0004022">
    <property type="term" value="F:alcohol dehydrogenase (NAD+) activity"/>
    <property type="evidence" value="ECO:0007669"/>
    <property type="project" value="UniProtKB-EC"/>
</dbReference>
<evidence type="ECO:0000256" key="2">
    <source>
        <dbReference type="ARBA" id="ARBA00011738"/>
    </source>
</evidence>
<sequence length="275" mass="29956">MCSRYRFAVRPGMPRDGATRFSDAQGRPIHHFLGVSSFAEYTVVDVNHAVKVNPAMPPALACLLSCGASTGVGAAWKLAKVEPGSSVAIFGLGGVGLAVKWQKERGFVGRFKLFWSHESDAFHPLFLPAGKKFGVTHFINPKELGEKPVSQAIVEMTDGGADYCFECIGLAALMNDAFLSSREGWGNTIILGVEMHGAPLSIPSREILHGKSVIGSMFGGVKPKQDIPILADKYLNKELELDKFITHEVGFKDINKAFDLLQQGKSLRCTIWMDM</sequence>
<comment type="subunit">
    <text evidence="2">Homodimer.</text>
</comment>
<evidence type="ECO:0000256" key="5">
    <source>
        <dbReference type="ARBA" id="ARBA00049164"/>
    </source>
</evidence>
<comment type="cofactor">
    <cofactor evidence="1">
        <name>Zn(2+)</name>
        <dbReference type="ChEBI" id="CHEBI:29105"/>
    </cofactor>
</comment>
<dbReference type="GO" id="GO:0051903">
    <property type="term" value="F:S-(hydroxymethyl)glutathione dehydrogenase [NAD(P)+] activity"/>
    <property type="evidence" value="ECO:0007669"/>
    <property type="project" value="TreeGrafter"/>
</dbReference>
<dbReference type="GO" id="GO:0005829">
    <property type="term" value="C:cytosol"/>
    <property type="evidence" value="ECO:0007669"/>
    <property type="project" value="TreeGrafter"/>
</dbReference>
<dbReference type="EMBL" id="JACEFO010000229">
    <property type="protein sequence ID" value="KAF8776135.1"/>
    <property type="molecule type" value="Genomic_DNA"/>
</dbReference>
<dbReference type="FunFam" id="3.40.50.720:FF:000003">
    <property type="entry name" value="S-(hydroxymethyl)glutathione dehydrogenase"/>
    <property type="match status" value="1"/>
</dbReference>
<keyword evidence="3" id="KW-0479">Metal-binding</keyword>
<dbReference type="PANTHER" id="PTHR43880:SF61">
    <property type="entry name" value="OS03G0189400 PROTEIN"/>
    <property type="match status" value="1"/>
</dbReference>
<comment type="catalytic activity">
    <reaction evidence="6">
        <text>a primary alcohol + NAD(+) = an aldehyde + NADH + H(+)</text>
        <dbReference type="Rhea" id="RHEA:10736"/>
        <dbReference type="ChEBI" id="CHEBI:15378"/>
        <dbReference type="ChEBI" id="CHEBI:15734"/>
        <dbReference type="ChEBI" id="CHEBI:17478"/>
        <dbReference type="ChEBI" id="CHEBI:57540"/>
        <dbReference type="ChEBI" id="CHEBI:57945"/>
        <dbReference type="EC" id="1.1.1.1"/>
    </reaction>
</comment>
<name>A0A835FUI6_9POAL</name>
<comment type="caution">
    <text evidence="8">The sequence shown here is derived from an EMBL/GenBank/DDBJ whole genome shotgun (WGS) entry which is preliminary data.</text>
</comment>
<dbReference type="InterPro" id="IPR011032">
    <property type="entry name" value="GroES-like_sf"/>
</dbReference>
<organism evidence="8 9">
    <name type="scientific">Digitaria exilis</name>
    <dbReference type="NCBI Taxonomy" id="1010633"/>
    <lineage>
        <taxon>Eukaryota</taxon>
        <taxon>Viridiplantae</taxon>
        <taxon>Streptophyta</taxon>
        <taxon>Embryophyta</taxon>
        <taxon>Tracheophyta</taxon>
        <taxon>Spermatophyta</taxon>
        <taxon>Magnoliopsida</taxon>
        <taxon>Liliopsida</taxon>
        <taxon>Poales</taxon>
        <taxon>Poaceae</taxon>
        <taxon>PACMAD clade</taxon>
        <taxon>Panicoideae</taxon>
        <taxon>Panicodae</taxon>
        <taxon>Paniceae</taxon>
        <taxon>Anthephorinae</taxon>
        <taxon>Digitaria</taxon>
    </lineage>
</organism>
<dbReference type="InterPro" id="IPR013149">
    <property type="entry name" value="ADH-like_C"/>
</dbReference>
<comment type="catalytic activity">
    <reaction evidence="5">
        <text>a secondary alcohol + NAD(+) = a ketone + NADH + H(+)</text>
        <dbReference type="Rhea" id="RHEA:10740"/>
        <dbReference type="ChEBI" id="CHEBI:15378"/>
        <dbReference type="ChEBI" id="CHEBI:17087"/>
        <dbReference type="ChEBI" id="CHEBI:35681"/>
        <dbReference type="ChEBI" id="CHEBI:57540"/>
        <dbReference type="ChEBI" id="CHEBI:57945"/>
        <dbReference type="EC" id="1.1.1.1"/>
    </reaction>
</comment>
<evidence type="ECO:0000256" key="4">
    <source>
        <dbReference type="ARBA" id="ARBA00022833"/>
    </source>
</evidence>
<proteinExistence type="predicted"/>
<dbReference type="SUPFAM" id="SSF50129">
    <property type="entry name" value="GroES-like"/>
    <property type="match status" value="2"/>
</dbReference>
<accession>A0A835FUI6</accession>
<dbReference type="Proteomes" id="UP000636709">
    <property type="component" value="Unassembled WGS sequence"/>
</dbReference>
<dbReference type="InterPro" id="IPR036291">
    <property type="entry name" value="NAD(P)-bd_dom_sf"/>
</dbReference>
<evidence type="ECO:0000256" key="6">
    <source>
        <dbReference type="ARBA" id="ARBA00049243"/>
    </source>
</evidence>
<dbReference type="AlphaFoldDB" id="A0A835FUI6"/>
<evidence type="ECO:0000256" key="1">
    <source>
        <dbReference type="ARBA" id="ARBA00001947"/>
    </source>
</evidence>
<evidence type="ECO:0000259" key="7">
    <source>
        <dbReference type="Pfam" id="PF00107"/>
    </source>
</evidence>
<evidence type="ECO:0000313" key="8">
    <source>
        <dbReference type="EMBL" id="KAF8776135.1"/>
    </source>
</evidence>
<keyword evidence="4" id="KW-0862">Zinc</keyword>
<dbReference type="Pfam" id="PF00107">
    <property type="entry name" value="ADH_zinc_N"/>
    <property type="match status" value="1"/>
</dbReference>
<evidence type="ECO:0000256" key="3">
    <source>
        <dbReference type="ARBA" id="ARBA00022723"/>
    </source>
</evidence>
<protein>
    <recommendedName>
        <fullName evidence="7">Alcohol dehydrogenase-like C-terminal domain-containing protein</fullName>
    </recommendedName>
</protein>
<keyword evidence="9" id="KW-1185">Reference proteome</keyword>
<gene>
    <name evidence="8" type="ORF">HU200_003822</name>
</gene>
<dbReference type="Gene3D" id="3.40.50.720">
    <property type="entry name" value="NAD(P)-binding Rossmann-like Domain"/>
    <property type="match status" value="1"/>
</dbReference>
<dbReference type="SUPFAM" id="SSF51735">
    <property type="entry name" value="NAD(P)-binding Rossmann-fold domains"/>
    <property type="match status" value="1"/>
</dbReference>
<dbReference type="PANTHER" id="PTHR43880">
    <property type="entry name" value="ALCOHOL DEHYDROGENASE"/>
    <property type="match status" value="1"/>
</dbReference>
<dbReference type="OrthoDB" id="417550at2759"/>
<reference evidence="8" key="1">
    <citation type="submission" date="2020-07" db="EMBL/GenBank/DDBJ databases">
        <title>Genome sequence and genetic diversity analysis of an under-domesticated orphan crop, white fonio (Digitaria exilis).</title>
        <authorList>
            <person name="Bennetzen J.L."/>
            <person name="Chen S."/>
            <person name="Ma X."/>
            <person name="Wang X."/>
            <person name="Yssel A.E.J."/>
            <person name="Chaluvadi S.R."/>
            <person name="Johnson M."/>
            <person name="Gangashetty P."/>
            <person name="Hamidou F."/>
            <person name="Sanogo M.D."/>
            <person name="Zwaenepoel A."/>
            <person name="Wallace J."/>
            <person name="Van De Peer Y."/>
            <person name="Van Deynze A."/>
        </authorList>
    </citation>
    <scope>NUCLEOTIDE SEQUENCE</scope>
    <source>
        <tissue evidence="8">Leaves</tissue>
    </source>
</reference>